<dbReference type="AlphaFoldDB" id="A0AAN6YBY0"/>
<dbReference type="InterPro" id="IPR052895">
    <property type="entry name" value="HetReg/Transcr_Mod"/>
</dbReference>
<reference evidence="2" key="1">
    <citation type="journal article" date="2023" name="Mol. Phylogenet. Evol.">
        <title>Genome-scale phylogeny and comparative genomics of the fungal order Sordariales.</title>
        <authorList>
            <person name="Hensen N."/>
            <person name="Bonometti L."/>
            <person name="Westerberg I."/>
            <person name="Brannstrom I.O."/>
            <person name="Guillou S."/>
            <person name="Cros-Aarteil S."/>
            <person name="Calhoun S."/>
            <person name="Haridas S."/>
            <person name="Kuo A."/>
            <person name="Mondo S."/>
            <person name="Pangilinan J."/>
            <person name="Riley R."/>
            <person name="LaButti K."/>
            <person name="Andreopoulos B."/>
            <person name="Lipzen A."/>
            <person name="Chen C."/>
            <person name="Yan M."/>
            <person name="Daum C."/>
            <person name="Ng V."/>
            <person name="Clum A."/>
            <person name="Steindorff A."/>
            <person name="Ohm R.A."/>
            <person name="Martin F."/>
            <person name="Silar P."/>
            <person name="Natvig D.O."/>
            <person name="Lalanne C."/>
            <person name="Gautier V."/>
            <person name="Ament-Velasquez S.L."/>
            <person name="Kruys A."/>
            <person name="Hutchinson M.I."/>
            <person name="Powell A.J."/>
            <person name="Barry K."/>
            <person name="Miller A.N."/>
            <person name="Grigoriev I.V."/>
            <person name="Debuchy R."/>
            <person name="Gladieux P."/>
            <person name="Hiltunen Thoren M."/>
            <person name="Johannesson H."/>
        </authorList>
    </citation>
    <scope>NUCLEOTIDE SEQUENCE</scope>
    <source>
        <strain evidence="2">PSN293</strain>
    </source>
</reference>
<evidence type="ECO:0000313" key="3">
    <source>
        <dbReference type="Proteomes" id="UP001301769"/>
    </source>
</evidence>
<protein>
    <submittedName>
        <fullName evidence="2">Heterokaryon incompatibility protein-domain-containing protein</fullName>
    </submittedName>
</protein>
<gene>
    <name evidence="2" type="ORF">QBC37DRAFT_464296</name>
</gene>
<reference evidence="2" key="2">
    <citation type="submission" date="2023-05" db="EMBL/GenBank/DDBJ databases">
        <authorList>
            <consortium name="Lawrence Berkeley National Laboratory"/>
            <person name="Steindorff A."/>
            <person name="Hensen N."/>
            <person name="Bonometti L."/>
            <person name="Westerberg I."/>
            <person name="Brannstrom I.O."/>
            <person name="Guillou S."/>
            <person name="Cros-Aarteil S."/>
            <person name="Calhoun S."/>
            <person name="Haridas S."/>
            <person name="Kuo A."/>
            <person name="Mondo S."/>
            <person name="Pangilinan J."/>
            <person name="Riley R."/>
            <person name="Labutti K."/>
            <person name="Andreopoulos B."/>
            <person name="Lipzen A."/>
            <person name="Chen C."/>
            <person name="Yanf M."/>
            <person name="Daum C."/>
            <person name="Ng V."/>
            <person name="Clum A."/>
            <person name="Ohm R."/>
            <person name="Martin F."/>
            <person name="Silar P."/>
            <person name="Natvig D."/>
            <person name="Lalanne C."/>
            <person name="Gautier V."/>
            <person name="Ament-Velasquez S.L."/>
            <person name="Kruys A."/>
            <person name="Hutchinson M.I."/>
            <person name="Powell A.J."/>
            <person name="Barry K."/>
            <person name="Miller A.N."/>
            <person name="Grigoriev I.V."/>
            <person name="Debuchy R."/>
            <person name="Gladieux P."/>
            <person name="Thoren M.H."/>
            <person name="Johannesson H."/>
        </authorList>
    </citation>
    <scope>NUCLEOTIDE SEQUENCE</scope>
    <source>
        <strain evidence="2">PSN293</strain>
    </source>
</reference>
<dbReference type="EMBL" id="MU858113">
    <property type="protein sequence ID" value="KAK4213207.1"/>
    <property type="molecule type" value="Genomic_DNA"/>
</dbReference>
<dbReference type="PANTHER" id="PTHR24148:SF64">
    <property type="entry name" value="HETEROKARYON INCOMPATIBILITY DOMAIN-CONTAINING PROTEIN"/>
    <property type="match status" value="1"/>
</dbReference>
<comment type="caution">
    <text evidence="2">The sequence shown here is derived from an EMBL/GenBank/DDBJ whole genome shotgun (WGS) entry which is preliminary data.</text>
</comment>
<dbReference type="Pfam" id="PF26639">
    <property type="entry name" value="Het-6_barrel"/>
    <property type="match status" value="1"/>
</dbReference>
<proteinExistence type="predicted"/>
<dbReference type="InterPro" id="IPR010730">
    <property type="entry name" value="HET"/>
</dbReference>
<name>A0AAN6YBY0_9PEZI</name>
<sequence length="626" mass="69998">MFSLQLEALYAPIECELKTIDLDDEENPTCYEALSYVWGKQSDVSNPSKILLHGHEHTVTPNLEAALRHVRDDDRPLLLWVDAICINQGDLSERASQVEMMADIYKRAVTTVSWLGEGDADSDEAVELVRELGNFMTEHRQELDDYIEDEDDTVTPVQVFESLGFSLEHRNWSSVWRLFDRPYWSRVWIIQELAARGDFLMGANGVFHCGDKSFWRFQFDGFCTVVLLIIFAGPRASLRPMAGSGATDATVGQDTMVELAEPTASLSKGMHPPGLRMAQVLTALRGMKHNSQRHMDWLLRLTRRFQATDPRDKLYAIRGLVADGEIVTPDYTKPFEQVVRDYALKPIQAHSSLNVLLGNRFMEQPFFTPSWVPDILAEDRRTAIGLAPSSTTPYHAAGDTDPIITHDNMSDVLSCRAALVGTINKVIGLLMAGEGPGFDNPMSNYVSLGQDQVFNALRQFYRALGDDRSREIFWRTLCIDADTSDTFGSESMTPAPAEYGAQFRVMFNLQGGTDAIPENFLPGEDAVQRYRSFIAPFSKGLEAALINRSFITTRNGQVHRMGIGPYLAKEGDIVVVLFGANLCVVLRPVQGEDRYKVLGHSYIQGIMKGELVKDVPEDGGQVFHIV</sequence>
<dbReference type="PANTHER" id="PTHR24148">
    <property type="entry name" value="ANKYRIN REPEAT DOMAIN-CONTAINING PROTEIN 39 HOMOLOG-RELATED"/>
    <property type="match status" value="1"/>
</dbReference>
<feature type="domain" description="Heterokaryon incompatibility" evidence="1">
    <location>
        <begin position="31"/>
        <end position="192"/>
    </location>
</feature>
<keyword evidence="3" id="KW-1185">Reference proteome</keyword>
<evidence type="ECO:0000259" key="1">
    <source>
        <dbReference type="Pfam" id="PF06985"/>
    </source>
</evidence>
<dbReference type="Proteomes" id="UP001301769">
    <property type="component" value="Unassembled WGS sequence"/>
</dbReference>
<dbReference type="Pfam" id="PF06985">
    <property type="entry name" value="HET"/>
    <property type="match status" value="1"/>
</dbReference>
<accession>A0AAN6YBY0</accession>
<organism evidence="2 3">
    <name type="scientific">Rhypophila decipiens</name>
    <dbReference type="NCBI Taxonomy" id="261697"/>
    <lineage>
        <taxon>Eukaryota</taxon>
        <taxon>Fungi</taxon>
        <taxon>Dikarya</taxon>
        <taxon>Ascomycota</taxon>
        <taxon>Pezizomycotina</taxon>
        <taxon>Sordariomycetes</taxon>
        <taxon>Sordariomycetidae</taxon>
        <taxon>Sordariales</taxon>
        <taxon>Naviculisporaceae</taxon>
        <taxon>Rhypophila</taxon>
    </lineage>
</organism>
<evidence type="ECO:0000313" key="2">
    <source>
        <dbReference type="EMBL" id="KAK4213207.1"/>
    </source>
</evidence>